<proteinExistence type="predicted"/>
<dbReference type="PROSITE" id="PS00216">
    <property type="entry name" value="SUGAR_TRANSPORT_1"/>
    <property type="match status" value="1"/>
</dbReference>
<comment type="caution">
    <text evidence="8">The sequence shown here is derived from an EMBL/GenBank/DDBJ whole genome shotgun (WGS) entry which is preliminary data.</text>
</comment>
<dbReference type="Proteomes" id="UP000543556">
    <property type="component" value="Unassembled WGS sequence"/>
</dbReference>
<dbReference type="SUPFAM" id="SSF103473">
    <property type="entry name" value="MFS general substrate transporter"/>
    <property type="match status" value="1"/>
</dbReference>
<keyword evidence="2 6" id="KW-0812">Transmembrane</keyword>
<feature type="transmembrane region" description="Helical" evidence="6">
    <location>
        <begin position="263"/>
        <end position="283"/>
    </location>
</feature>
<feature type="transmembrane region" description="Helical" evidence="6">
    <location>
        <begin position="93"/>
        <end position="116"/>
    </location>
</feature>
<reference evidence="8 9" key="1">
    <citation type="submission" date="2020-02" db="EMBL/GenBank/DDBJ databases">
        <title>Genome sequence of strain AETb3-4.</title>
        <authorList>
            <person name="Gao J."/>
            <person name="Zhang X."/>
        </authorList>
    </citation>
    <scope>NUCLEOTIDE SEQUENCE [LARGE SCALE GENOMIC DNA]</scope>
    <source>
        <strain evidence="8 9">AETb3-4</strain>
    </source>
</reference>
<keyword evidence="3 6" id="KW-1133">Transmembrane helix</keyword>
<dbReference type="PANTHER" id="PTHR23530:SF1">
    <property type="entry name" value="PERMEASE, MAJOR FACILITATOR SUPERFAMILY-RELATED"/>
    <property type="match status" value="1"/>
</dbReference>
<feature type="transmembrane region" description="Helical" evidence="6">
    <location>
        <begin position="378"/>
        <end position="397"/>
    </location>
</feature>
<dbReference type="Pfam" id="PF07690">
    <property type="entry name" value="MFS_1"/>
    <property type="match status" value="1"/>
</dbReference>
<keyword evidence="9" id="KW-1185">Reference proteome</keyword>
<dbReference type="GO" id="GO:0005886">
    <property type="term" value="C:plasma membrane"/>
    <property type="evidence" value="ECO:0007669"/>
    <property type="project" value="UniProtKB-SubCell"/>
</dbReference>
<feature type="transmembrane region" description="Helical" evidence="6">
    <location>
        <begin position="7"/>
        <end position="28"/>
    </location>
</feature>
<dbReference type="InterPro" id="IPR020846">
    <property type="entry name" value="MFS_dom"/>
</dbReference>
<feature type="transmembrane region" description="Helical" evidence="6">
    <location>
        <begin position="34"/>
        <end position="56"/>
    </location>
</feature>
<dbReference type="PROSITE" id="PS50850">
    <property type="entry name" value="MFS"/>
    <property type="match status" value="1"/>
</dbReference>
<dbReference type="InterPro" id="IPR036259">
    <property type="entry name" value="MFS_trans_sf"/>
</dbReference>
<dbReference type="AlphaFoldDB" id="A0A7Y7IEZ6"/>
<feature type="transmembrane region" description="Helical" evidence="6">
    <location>
        <begin position="68"/>
        <end position="87"/>
    </location>
</feature>
<evidence type="ECO:0000256" key="5">
    <source>
        <dbReference type="SAM" id="MobiDB-lite"/>
    </source>
</evidence>
<evidence type="ECO:0000313" key="8">
    <source>
        <dbReference type="EMBL" id="NVM94078.1"/>
    </source>
</evidence>
<organism evidence="8 9">
    <name type="scientific">Arthrobacter wenxiniae</name>
    <dbReference type="NCBI Taxonomy" id="2713570"/>
    <lineage>
        <taxon>Bacteria</taxon>
        <taxon>Bacillati</taxon>
        <taxon>Actinomycetota</taxon>
        <taxon>Actinomycetes</taxon>
        <taxon>Micrococcales</taxon>
        <taxon>Micrococcaceae</taxon>
        <taxon>Arthrobacter</taxon>
    </lineage>
</organism>
<evidence type="ECO:0000256" key="4">
    <source>
        <dbReference type="ARBA" id="ARBA00023136"/>
    </source>
</evidence>
<evidence type="ECO:0000256" key="3">
    <source>
        <dbReference type="ARBA" id="ARBA00022989"/>
    </source>
</evidence>
<feature type="transmembrane region" description="Helical" evidence="6">
    <location>
        <begin position="224"/>
        <end position="243"/>
    </location>
</feature>
<feature type="domain" description="Major facilitator superfamily (MFS) profile" evidence="7">
    <location>
        <begin position="1"/>
        <end position="401"/>
    </location>
</feature>
<feature type="transmembrane region" description="Helical" evidence="6">
    <location>
        <begin position="168"/>
        <end position="187"/>
    </location>
</feature>
<dbReference type="InterPro" id="IPR005829">
    <property type="entry name" value="Sugar_transporter_CS"/>
</dbReference>
<feature type="transmembrane region" description="Helical" evidence="6">
    <location>
        <begin position="349"/>
        <end position="372"/>
    </location>
</feature>
<dbReference type="EMBL" id="JAAMFM010000003">
    <property type="protein sequence ID" value="NVM94078.1"/>
    <property type="molecule type" value="Genomic_DNA"/>
</dbReference>
<sequence length="436" mass="44277">MTLRRKFWVLTGLRWLPTGMLIPIYALLPLERGLSIAELGAVVAVQGIVVLFLELPTGGFADSLGRKPLLVASSVFALASYGVFAFAHSLGWFMAASALAGVFRALDSGPLNAWYVDETIAAGAGETVATGISGAGTVTGLAIASGAVLGGGLVAWHPVAAFDALGTPYLVAAALTLFQITLTALLMHEDRSARAGKLFASILQTPRGILDGARIVAGNRALRALLAVGLFLGFGMVGFEQFMPIRLSEILGSADSAGTMMGPVSAAAWGISAAGAAAVPLLLRRWSMPAVSMVLVACQGAMVVVMGLVAGPLGLMAAFFATYAVHSALGAVYETMLHGEVDAGHRATVLSLASMVLQPAGSLGAVVLGLLATGASTGLALVVAGIVLALAAPLFLVKGRPSAGTEPAGRLLETAGASGGRAPELRERPKRASGSR</sequence>
<dbReference type="InterPro" id="IPR011701">
    <property type="entry name" value="MFS"/>
</dbReference>
<dbReference type="Gene3D" id="1.20.1250.20">
    <property type="entry name" value="MFS general substrate transporter like domains"/>
    <property type="match status" value="1"/>
</dbReference>
<evidence type="ECO:0000256" key="6">
    <source>
        <dbReference type="SAM" id="Phobius"/>
    </source>
</evidence>
<feature type="transmembrane region" description="Helical" evidence="6">
    <location>
        <begin position="128"/>
        <end position="156"/>
    </location>
</feature>
<evidence type="ECO:0000259" key="7">
    <source>
        <dbReference type="PROSITE" id="PS50850"/>
    </source>
</evidence>
<evidence type="ECO:0000256" key="1">
    <source>
        <dbReference type="ARBA" id="ARBA00004651"/>
    </source>
</evidence>
<dbReference type="PANTHER" id="PTHR23530">
    <property type="entry name" value="TRANSPORT PROTEIN-RELATED"/>
    <property type="match status" value="1"/>
</dbReference>
<dbReference type="InterPro" id="IPR053160">
    <property type="entry name" value="MFS_DHA3_Transporter"/>
</dbReference>
<dbReference type="RefSeq" id="WP_176633800.1">
    <property type="nucleotide sequence ID" value="NZ_JAAMFM010000003.1"/>
</dbReference>
<protein>
    <submittedName>
        <fullName evidence="8">MFS transporter</fullName>
    </submittedName>
</protein>
<comment type="subcellular location">
    <subcellularLocation>
        <location evidence="1">Cell membrane</location>
        <topology evidence="1">Multi-pass membrane protein</topology>
    </subcellularLocation>
</comment>
<accession>A0A7Y7IEZ6</accession>
<evidence type="ECO:0000256" key="2">
    <source>
        <dbReference type="ARBA" id="ARBA00022692"/>
    </source>
</evidence>
<evidence type="ECO:0000313" key="9">
    <source>
        <dbReference type="Proteomes" id="UP000543556"/>
    </source>
</evidence>
<name>A0A7Y7IEZ6_9MICC</name>
<feature type="region of interest" description="Disordered" evidence="5">
    <location>
        <begin position="401"/>
        <end position="436"/>
    </location>
</feature>
<keyword evidence="4 6" id="KW-0472">Membrane</keyword>
<dbReference type="GO" id="GO:0022857">
    <property type="term" value="F:transmembrane transporter activity"/>
    <property type="evidence" value="ECO:0007669"/>
    <property type="project" value="InterPro"/>
</dbReference>
<gene>
    <name evidence="8" type="ORF">G6034_03975</name>
</gene>